<reference evidence="2 3" key="1">
    <citation type="submission" date="2019-07" db="EMBL/GenBank/DDBJ databases">
        <title>Whole genome shotgun sequence of Lactobacillus aviarius subsp. aviarius NBRC 102162.</title>
        <authorList>
            <person name="Hosoyama A."/>
            <person name="Uohara A."/>
            <person name="Ohji S."/>
            <person name="Ichikawa N."/>
        </authorList>
    </citation>
    <scope>NUCLEOTIDE SEQUENCE [LARGE SCALE GENOMIC DNA]</scope>
    <source>
        <strain evidence="2 3">NBRC 102162</strain>
    </source>
</reference>
<keyword evidence="3" id="KW-1185">Reference proteome</keyword>
<dbReference type="Gene3D" id="1.10.150.130">
    <property type="match status" value="1"/>
</dbReference>
<gene>
    <name evidence="2" type="ORF">LAV01_15470</name>
</gene>
<dbReference type="AlphaFoldDB" id="A0A510WXH8"/>
<organism evidence="2 3">
    <name type="scientific">Ligilactobacillus aviarius</name>
    <dbReference type="NCBI Taxonomy" id="1606"/>
    <lineage>
        <taxon>Bacteria</taxon>
        <taxon>Bacillati</taxon>
        <taxon>Bacillota</taxon>
        <taxon>Bacilli</taxon>
        <taxon>Lactobacillales</taxon>
        <taxon>Lactobacillaceae</taxon>
        <taxon>Ligilactobacillus</taxon>
    </lineage>
</organism>
<evidence type="ECO:0000313" key="3">
    <source>
        <dbReference type="Proteomes" id="UP000321722"/>
    </source>
</evidence>
<dbReference type="EMBL" id="BJUI01000047">
    <property type="protein sequence ID" value="GEK42715.1"/>
    <property type="molecule type" value="Genomic_DNA"/>
</dbReference>
<dbReference type="InterPro" id="IPR010998">
    <property type="entry name" value="Integrase_recombinase_N"/>
</dbReference>
<sequence>MSLKTQMSYLLRQQRQAGKHAQNAHHGATNADYTHIYSDNSLNRHTKAVASFAKWGKEHGVTHTTDISHEKLGEYCMDMQAQGYSAWTIKAGITAVNHVMVQTGHWTHADVFKATTWNKQNPDRHMQLKAKNKGEIMNNRRQTAQEWRKENATLYSNNRRLIDTARAFGLRKSELCHADKNKPAIVKNSFFECKGRLYCFVPYGKGGRPRFATCRKDLESEMRRMYDVLQVKHIPTTMIDTKRFRDVFVHKNEASYRKNEFIFSGKVSGRLRFHVQRREYARERLSEEFSRWGRYNNTQVTVNGVDGNKTAFRIVANDLGHGRIDVIGNYVEEGDFE</sequence>
<dbReference type="SUPFAM" id="SSF47823">
    <property type="entry name" value="lambda integrase-like, N-terminal domain"/>
    <property type="match status" value="1"/>
</dbReference>
<dbReference type="SUPFAM" id="SSF56349">
    <property type="entry name" value="DNA breaking-rejoining enzymes"/>
    <property type="match status" value="1"/>
</dbReference>
<evidence type="ECO:0000256" key="1">
    <source>
        <dbReference type="ARBA" id="ARBA00023125"/>
    </source>
</evidence>
<accession>A0A510WXH8</accession>
<dbReference type="InterPro" id="IPR011010">
    <property type="entry name" value="DNA_brk_join_enz"/>
</dbReference>
<protein>
    <submittedName>
        <fullName evidence="2">Uncharacterized protein</fullName>
    </submittedName>
</protein>
<evidence type="ECO:0000313" key="2">
    <source>
        <dbReference type="EMBL" id="GEK42715.1"/>
    </source>
</evidence>
<proteinExistence type="predicted"/>
<keyword evidence="1" id="KW-0238">DNA-binding</keyword>
<dbReference type="GO" id="GO:0003677">
    <property type="term" value="F:DNA binding"/>
    <property type="evidence" value="ECO:0007669"/>
    <property type="project" value="UniProtKB-KW"/>
</dbReference>
<dbReference type="Proteomes" id="UP000321722">
    <property type="component" value="Unassembled WGS sequence"/>
</dbReference>
<dbReference type="RefSeq" id="WP_057826745.1">
    <property type="nucleotide sequence ID" value="NZ_AYZA01000006.1"/>
</dbReference>
<comment type="caution">
    <text evidence="2">The sequence shown here is derived from an EMBL/GenBank/DDBJ whole genome shotgun (WGS) entry which is preliminary data.</text>
</comment>
<name>A0A510WXH8_9LACO</name>